<dbReference type="AlphaFoldDB" id="A0A9Q4C2H6"/>
<dbReference type="CDD" id="cd00093">
    <property type="entry name" value="HTH_XRE"/>
    <property type="match status" value="1"/>
</dbReference>
<gene>
    <name evidence="2" type="ORF">EGH25_04810</name>
</gene>
<feature type="domain" description="HTH cro/C1-type" evidence="1">
    <location>
        <begin position="31"/>
        <end position="85"/>
    </location>
</feature>
<dbReference type="SUPFAM" id="SSF47413">
    <property type="entry name" value="lambda repressor-like DNA-binding domains"/>
    <property type="match status" value="1"/>
</dbReference>
<dbReference type="EMBL" id="RKLV01000004">
    <property type="protein sequence ID" value="MCX2818670.1"/>
    <property type="molecule type" value="Genomic_DNA"/>
</dbReference>
<dbReference type="RefSeq" id="WP_266086512.1">
    <property type="nucleotide sequence ID" value="NZ_RKLV01000004.1"/>
</dbReference>
<reference evidence="2" key="1">
    <citation type="submission" date="2022-09" db="EMBL/GenBank/DDBJ databases">
        <title>Haloadaptaus new haloarchaeum isolated from saline soil.</title>
        <authorList>
            <person name="Duran-Viseras A."/>
            <person name="Sanchez-Porro C."/>
            <person name="Ventosa A."/>
        </authorList>
    </citation>
    <scope>NUCLEOTIDE SEQUENCE</scope>
    <source>
        <strain evidence="2">F3-133</strain>
    </source>
</reference>
<dbReference type="Gene3D" id="1.10.260.40">
    <property type="entry name" value="lambda repressor-like DNA-binding domains"/>
    <property type="match status" value="1"/>
</dbReference>
<evidence type="ECO:0000313" key="2">
    <source>
        <dbReference type="EMBL" id="MCX2818670.1"/>
    </source>
</evidence>
<dbReference type="Proteomes" id="UP001149411">
    <property type="component" value="Unassembled WGS sequence"/>
</dbReference>
<proteinExistence type="predicted"/>
<dbReference type="GO" id="GO:0003677">
    <property type="term" value="F:DNA binding"/>
    <property type="evidence" value="ECO:0007669"/>
    <property type="project" value="InterPro"/>
</dbReference>
<accession>A0A9Q4C2H6</accession>
<dbReference type="SMART" id="SM00530">
    <property type="entry name" value="HTH_XRE"/>
    <property type="match status" value="1"/>
</dbReference>
<name>A0A9Q4C2H6_9EURY</name>
<dbReference type="InterPro" id="IPR017271">
    <property type="entry name" value="Tscrpt_reg_HTH_MJ1545_prd"/>
</dbReference>
<dbReference type="Pfam" id="PF01381">
    <property type="entry name" value="HTH_3"/>
    <property type="match status" value="1"/>
</dbReference>
<sequence>MPGQVTKEPAEELTRRIAGEVVLSDDAGATLRKWREDFDVSQSELSEALDVSNSVVSDYESGRRSSPGIGVVRRIVEGLVDIDLRRGGETLRRYRRILGAGFEGGAVKDLRDYEKPVSLDRFHKAVDARSIVEEHNEIKGHTVIDSMEAIRSFSGEEFAQLYGWSTERALVFTNITRGESPLVAVRVTNLKPSAVVLHGISRGEVSKVSEEIARLEGVSLSYTTTELGEVLESLEEV</sequence>
<evidence type="ECO:0000313" key="3">
    <source>
        <dbReference type="Proteomes" id="UP001149411"/>
    </source>
</evidence>
<protein>
    <submittedName>
        <fullName evidence="2">Helix-turn-helix domain-containing protein</fullName>
    </submittedName>
</protein>
<organism evidence="2 3">
    <name type="scientific">Halorutilus salinus</name>
    <dbReference type="NCBI Taxonomy" id="2487751"/>
    <lineage>
        <taxon>Archaea</taxon>
        <taxon>Methanobacteriati</taxon>
        <taxon>Methanobacteriota</taxon>
        <taxon>Stenosarchaea group</taxon>
        <taxon>Halobacteria</taxon>
        <taxon>Halorutilales</taxon>
        <taxon>Halorutilaceae</taxon>
        <taxon>Halorutilus</taxon>
    </lineage>
</organism>
<dbReference type="InterPro" id="IPR010982">
    <property type="entry name" value="Lambda_DNA-bd_dom_sf"/>
</dbReference>
<dbReference type="PROSITE" id="PS50943">
    <property type="entry name" value="HTH_CROC1"/>
    <property type="match status" value="1"/>
</dbReference>
<evidence type="ECO:0000259" key="1">
    <source>
        <dbReference type="PROSITE" id="PS50943"/>
    </source>
</evidence>
<keyword evidence="3" id="KW-1185">Reference proteome</keyword>
<comment type="caution">
    <text evidence="2">The sequence shown here is derived from an EMBL/GenBank/DDBJ whole genome shotgun (WGS) entry which is preliminary data.</text>
</comment>
<dbReference type="InterPro" id="IPR001387">
    <property type="entry name" value="Cro/C1-type_HTH"/>
</dbReference>
<dbReference type="PIRSF" id="PIRSF037724">
    <property type="entry name" value="TF_HTH_MJ1545_prd"/>
    <property type="match status" value="1"/>
</dbReference>